<dbReference type="Proteomes" id="UP000054783">
    <property type="component" value="Unassembled WGS sequence"/>
</dbReference>
<evidence type="ECO:0000313" key="1">
    <source>
        <dbReference type="EMBL" id="KRY23571.1"/>
    </source>
</evidence>
<sequence>MNLESMLRIMKKKRFLSSVTNRKVFTKETFSILFIATDKVINLQIAVTGLEIHSDAISFSPPNHFYDDFNTEELRETFGVSNHEKSKL</sequence>
<accession>A0A0V1AH97</accession>
<evidence type="ECO:0000313" key="2">
    <source>
        <dbReference type="Proteomes" id="UP000054783"/>
    </source>
</evidence>
<proteinExistence type="predicted"/>
<protein>
    <submittedName>
        <fullName evidence="1">Uncharacterized protein</fullName>
    </submittedName>
</protein>
<dbReference type="EMBL" id="JYDQ01000002">
    <property type="protein sequence ID" value="KRY23571.1"/>
    <property type="molecule type" value="Genomic_DNA"/>
</dbReference>
<dbReference type="STRING" id="990121.A0A0V1AH97"/>
<reference evidence="1 2" key="1">
    <citation type="submission" date="2015-01" db="EMBL/GenBank/DDBJ databases">
        <title>Evolution of Trichinella species and genotypes.</title>
        <authorList>
            <person name="Korhonen P.K."/>
            <person name="Edoardo P."/>
            <person name="Giuseppe L.R."/>
            <person name="Gasser R.B."/>
        </authorList>
    </citation>
    <scope>NUCLEOTIDE SEQUENCE [LARGE SCALE GENOMIC DNA]</scope>
    <source>
        <strain evidence="1">ISS2496</strain>
    </source>
</reference>
<organism evidence="1 2">
    <name type="scientific">Trichinella patagoniensis</name>
    <dbReference type="NCBI Taxonomy" id="990121"/>
    <lineage>
        <taxon>Eukaryota</taxon>
        <taxon>Metazoa</taxon>
        <taxon>Ecdysozoa</taxon>
        <taxon>Nematoda</taxon>
        <taxon>Enoplea</taxon>
        <taxon>Dorylaimia</taxon>
        <taxon>Trichinellida</taxon>
        <taxon>Trichinellidae</taxon>
        <taxon>Trichinella</taxon>
    </lineage>
</organism>
<comment type="caution">
    <text evidence="1">The sequence shown here is derived from an EMBL/GenBank/DDBJ whole genome shotgun (WGS) entry which is preliminary data.</text>
</comment>
<keyword evidence="2" id="KW-1185">Reference proteome</keyword>
<dbReference type="AlphaFoldDB" id="A0A0V1AH97"/>
<name>A0A0V1AH97_9BILA</name>
<gene>
    <name evidence="1" type="ORF">T12_10626</name>
</gene>